<comment type="function">
    <text evidence="4">Formation of pseudouridine at positions 38, 39 and 40 in the anticodon stem and loop of transfer RNAs.</text>
</comment>
<evidence type="ECO:0000256" key="4">
    <source>
        <dbReference type="HAMAP-Rule" id="MF_00171"/>
    </source>
</evidence>
<comment type="catalytic activity">
    <reaction evidence="4 5">
        <text>uridine(38/39/40) in tRNA = pseudouridine(38/39/40) in tRNA</text>
        <dbReference type="Rhea" id="RHEA:22376"/>
        <dbReference type="Rhea" id="RHEA-COMP:10085"/>
        <dbReference type="Rhea" id="RHEA-COMP:10087"/>
        <dbReference type="ChEBI" id="CHEBI:65314"/>
        <dbReference type="ChEBI" id="CHEBI:65315"/>
        <dbReference type="EC" id="5.4.99.12"/>
    </reaction>
</comment>
<organism evidence="8 9">
    <name type="scientific">Oceanitalea stevensii</name>
    <dbReference type="NCBI Taxonomy" id="2763072"/>
    <lineage>
        <taxon>Bacteria</taxon>
        <taxon>Bacillati</taxon>
        <taxon>Actinomycetota</taxon>
        <taxon>Actinomycetes</taxon>
        <taxon>Micrococcales</taxon>
        <taxon>Bogoriellaceae</taxon>
        <taxon>Georgenia</taxon>
    </lineage>
</organism>
<dbReference type="InterPro" id="IPR020095">
    <property type="entry name" value="PsdUridine_synth_TruA_C"/>
</dbReference>
<keyword evidence="3 4" id="KW-0413">Isomerase</keyword>
<comment type="caution">
    <text evidence="8">The sequence shown here is derived from an EMBL/GenBank/DDBJ whole genome shotgun (WGS) entry which is preliminary data.</text>
</comment>
<evidence type="ECO:0000256" key="6">
    <source>
        <dbReference type="SAM" id="MobiDB-lite"/>
    </source>
</evidence>
<feature type="compositionally biased region" description="Basic and acidic residues" evidence="6">
    <location>
        <begin position="1"/>
        <end position="12"/>
    </location>
</feature>
<dbReference type="EMBL" id="JACSPO010000001">
    <property type="protein sequence ID" value="MBD8061579.1"/>
    <property type="molecule type" value="Genomic_DNA"/>
</dbReference>
<evidence type="ECO:0000313" key="9">
    <source>
        <dbReference type="Proteomes" id="UP000661894"/>
    </source>
</evidence>
<feature type="region of interest" description="Disordered" evidence="6">
    <location>
        <begin position="1"/>
        <end position="28"/>
    </location>
</feature>
<comment type="similarity">
    <text evidence="1 4 5">Belongs to the tRNA pseudouridine synthase TruA family.</text>
</comment>
<dbReference type="PANTHER" id="PTHR11142:SF0">
    <property type="entry name" value="TRNA PSEUDOURIDINE SYNTHASE-LIKE 1"/>
    <property type="match status" value="1"/>
</dbReference>
<feature type="active site" description="Nucleophile" evidence="4">
    <location>
        <position position="106"/>
    </location>
</feature>
<feature type="binding site" evidence="4">
    <location>
        <position position="183"/>
    </location>
    <ligand>
        <name>substrate</name>
    </ligand>
</feature>
<dbReference type="PANTHER" id="PTHR11142">
    <property type="entry name" value="PSEUDOURIDYLATE SYNTHASE"/>
    <property type="match status" value="1"/>
</dbReference>
<comment type="subunit">
    <text evidence="4">Homodimer.</text>
</comment>
<dbReference type="InterPro" id="IPR020103">
    <property type="entry name" value="PsdUridine_synth_cat_dom_sf"/>
</dbReference>
<keyword evidence="9" id="KW-1185">Reference proteome</keyword>
<evidence type="ECO:0000256" key="3">
    <source>
        <dbReference type="ARBA" id="ARBA00023235"/>
    </source>
</evidence>
<reference evidence="8 9" key="1">
    <citation type="submission" date="2020-08" db="EMBL/GenBank/DDBJ databases">
        <title>A Genomic Blueprint of the Chicken Gut Microbiome.</title>
        <authorList>
            <person name="Gilroy R."/>
            <person name="Ravi A."/>
            <person name="Getino M."/>
            <person name="Pursley I."/>
            <person name="Horton D.L."/>
            <person name="Alikhan N.-F."/>
            <person name="Baker D."/>
            <person name="Gharbi K."/>
            <person name="Hall N."/>
            <person name="Watson M."/>
            <person name="Adriaenssens E.M."/>
            <person name="Foster-Nyarko E."/>
            <person name="Jarju S."/>
            <person name="Secka A."/>
            <person name="Antonio M."/>
            <person name="Oren A."/>
            <person name="Chaudhuri R."/>
            <person name="La Ragione R.M."/>
            <person name="Hildebrand F."/>
            <person name="Pallen M.J."/>
        </authorList>
    </citation>
    <scope>NUCLEOTIDE SEQUENCE [LARGE SCALE GENOMIC DNA]</scope>
    <source>
        <strain evidence="8 9">Sa1BUA1</strain>
    </source>
</reference>
<dbReference type="SUPFAM" id="SSF55120">
    <property type="entry name" value="Pseudouridine synthase"/>
    <property type="match status" value="1"/>
</dbReference>
<accession>A0ABR8YZT6</accession>
<keyword evidence="2 4" id="KW-0819">tRNA processing</keyword>
<dbReference type="InterPro" id="IPR001406">
    <property type="entry name" value="PsdUridine_synth_TruA"/>
</dbReference>
<evidence type="ECO:0000256" key="2">
    <source>
        <dbReference type="ARBA" id="ARBA00022694"/>
    </source>
</evidence>
<dbReference type="Gene3D" id="3.30.70.660">
    <property type="entry name" value="Pseudouridine synthase I, catalytic domain, C-terminal subdomain"/>
    <property type="match status" value="1"/>
</dbReference>
<dbReference type="EC" id="5.4.99.12" evidence="4"/>
<dbReference type="Gene3D" id="3.30.70.580">
    <property type="entry name" value="Pseudouridine synthase I, catalytic domain, N-terminal subdomain"/>
    <property type="match status" value="1"/>
</dbReference>
<evidence type="ECO:0000259" key="7">
    <source>
        <dbReference type="Pfam" id="PF01416"/>
    </source>
</evidence>
<dbReference type="GO" id="GO:0160147">
    <property type="term" value="F:tRNA pseudouridine(38-40) synthase activity"/>
    <property type="evidence" value="ECO:0007669"/>
    <property type="project" value="UniProtKB-EC"/>
</dbReference>
<dbReference type="Proteomes" id="UP000661894">
    <property type="component" value="Unassembled WGS sequence"/>
</dbReference>
<sequence>MHRAGRVEHRGLDPAAPAVDGEGGRSAACGAQWVHPGDGTSLQGVSAAPEDETVRLRLDLRYDGTDFAGWATQPGLRTVQGTLEEALTTVLRLAAPARLTVAGRTDAGVHARGQVAHLDVPLAAWRAAPGRSERPPEEALVSRLAGVLARDARPRGAGDVVVHRVRIAPPGFDARFSAVWRRYAYRVADTPAARDPMRRRDVLWHGRPLDVAAMDVAAQWLRGEHDFAAYCKPREGATTIRTLEELRWERRADGLVVATVRADAFCHSMVRALVGASLAVGEGRRPVDWPAAVLAAGRRDPGVTVVAAHGLTLEEVGYPADEELATRAAQARNVRTLPTR</sequence>
<feature type="domain" description="Pseudouridine synthase I TruA alpha/beta" evidence="7">
    <location>
        <begin position="217"/>
        <end position="319"/>
    </location>
</feature>
<evidence type="ECO:0000313" key="8">
    <source>
        <dbReference type="EMBL" id="MBD8061579.1"/>
    </source>
</evidence>
<dbReference type="InterPro" id="IPR020094">
    <property type="entry name" value="TruA/RsuA/RluB/E/F_N"/>
</dbReference>
<name>A0ABR8YZT6_9MICO</name>
<dbReference type="InterPro" id="IPR020097">
    <property type="entry name" value="PsdUridine_synth_TruA_a/b_dom"/>
</dbReference>
<gene>
    <name evidence="4 8" type="primary">truA</name>
    <name evidence="8" type="ORF">H9624_04480</name>
</gene>
<evidence type="ECO:0000256" key="1">
    <source>
        <dbReference type="ARBA" id="ARBA00009375"/>
    </source>
</evidence>
<comment type="caution">
    <text evidence="4">Lacks conserved residue(s) required for the propagation of feature annotation.</text>
</comment>
<evidence type="ECO:0000256" key="5">
    <source>
        <dbReference type="RuleBase" id="RU003792"/>
    </source>
</evidence>
<dbReference type="Pfam" id="PF01416">
    <property type="entry name" value="PseudoU_synth_1"/>
    <property type="match status" value="1"/>
</dbReference>
<proteinExistence type="inferred from homology"/>
<dbReference type="CDD" id="cd02570">
    <property type="entry name" value="PseudoU_synth_EcTruA"/>
    <property type="match status" value="1"/>
</dbReference>
<dbReference type="HAMAP" id="MF_00171">
    <property type="entry name" value="TruA"/>
    <property type="match status" value="1"/>
</dbReference>
<protein>
    <recommendedName>
        <fullName evidence="4">tRNA pseudouridine synthase A</fullName>
        <ecNumber evidence="4">5.4.99.12</ecNumber>
    </recommendedName>
    <alternativeName>
        <fullName evidence="4">tRNA pseudouridine(38-40) synthase</fullName>
    </alternativeName>
    <alternativeName>
        <fullName evidence="4">tRNA pseudouridylate synthase I</fullName>
    </alternativeName>
    <alternativeName>
        <fullName evidence="4">tRNA-uridine isomerase I</fullName>
    </alternativeName>
</protein>